<dbReference type="EMBL" id="FAVB01000001">
    <property type="protein sequence ID" value="CUU72793.1"/>
    <property type="molecule type" value="Genomic_DNA"/>
</dbReference>
<proteinExistence type="predicted"/>
<evidence type="ECO:0000313" key="1">
    <source>
        <dbReference type="EMBL" id="CUU72793.1"/>
    </source>
</evidence>
<keyword evidence="1" id="KW-0449">Lipoprotein</keyword>
<reference evidence="1 2" key="1">
    <citation type="submission" date="2015-11" db="EMBL/GenBank/DDBJ databases">
        <authorList>
            <consortium name="Pathogen Informatics"/>
        </authorList>
    </citation>
    <scope>NUCLEOTIDE SEQUENCE [LARGE SCALE GENOMIC DNA]</scope>
    <source>
        <strain evidence="1 2">006A-0059</strain>
    </source>
</reference>
<dbReference type="NCBIfam" id="NF033894">
    <property type="entry name" value="Eex_IncN"/>
    <property type="match status" value="1"/>
</dbReference>
<comment type="caution">
    <text evidence="1">The sequence shown here is derived from an EMBL/GenBank/DDBJ whole genome shotgun (WGS) entry which is preliminary data.</text>
</comment>
<name>A0A0S4RGM8_CAMHY</name>
<dbReference type="Proteomes" id="UP000052237">
    <property type="component" value="Unassembled WGS sequence"/>
</dbReference>
<sequence length="93" mass="10310">MKFLTPVIGSLVVVGFLSGCSEEKAKTVEYYKQNIPEAEARQKECKAAKELTQIQIEDCKNAGAALYAESFKKGPGDDSRIYSLEESKKRLGF</sequence>
<dbReference type="PROSITE" id="PS51257">
    <property type="entry name" value="PROKAR_LIPOPROTEIN"/>
    <property type="match status" value="1"/>
</dbReference>
<dbReference type="AlphaFoldDB" id="A0A0S4RGM8"/>
<gene>
    <name evidence="1" type="ORF">ERS686654_00458</name>
</gene>
<evidence type="ECO:0000313" key="2">
    <source>
        <dbReference type="Proteomes" id="UP000052237"/>
    </source>
</evidence>
<keyword evidence="2" id="KW-1185">Reference proteome</keyword>
<dbReference type="RefSeq" id="WP_181021100.1">
    <property type="nucleotide sequence ID" value="NZ_FAUZ01000005.1"/>
</dbReference>
<protein>
    <submittedName>
        <fullName evidence="1">Plasmid-related lipoprotein</fullName>
    </submittedName>
</protein>
<dbReference type="InterPro" id="IPR047937">
    <property type="entry name" value="Eex_IncN-like"/>
</dbReference>
<organism evidence="1 2">
    <name type="scientific">Campylobacter hyointestinalis subsp. hyointestinalis</name>
    <dbReference type="NCBI Taxonomy" id="91352"/>
    <lineage>
        <taxon>Bacteria</taxon>
        <taxon>Pseudomonadati</taxon>
        <taxon>Campylobacterota</taxon>
        <taxon>Epsilonproteobacteria</taxon>
        <taxon>Campylobacterales</taxon>
        <taxon>Campylobacteraceae</taxon>
        <taxon>Campylobacter</taxon>
    </lineage>
</organism>
<accession>A0A0S4RGM8</accession>